<dbReference type="GO" id="GO:0039624">
    <property type="term" value="C:viral outer capsid"/>
    <property type="evidence" value="ECO:0007669"/>
    <property type="project" value="UniProtKB-KW"/>
</dbReference>
<evidence type="ECO:0000256" key="3">
    <source>
        <dbReference type="ARBA" id="ARBA00006467"/>
    </source>
</evidence>
<keyword evidence="5" id="KW-0167">Capsid protein</keyword>
<keyword evidence="10" id="KW-0472">Membrane</keyword>
<dbReference type="GO" id="GO:0030430">
    <property type="term" value="C:host cell cytoplasm"/>
    <property type="evidence" value="ECO:0007669"/>
    <property type="project" value="UniProtKB-SubCell"/>
</dbReference>
<comment type="subcellular location">
    <subcellularLocation>
        <location evidence="1">Host cytoplasm</location>
    </subcellularLocation>
    <subcellularLocation>
        <location evidence="2">Virion</location>
    </subcellularLocation>
</comment>
<keyword evidence="10" id="KW-1133">Transmembrane helix</keyword>
<dbReference type="GO" id="GO:0019064">
    <property type="term" value="P:fusion of virus membrane with host plasma membrane"/>
    <property type="evidence" value="ECO:0007669"/>
    <property type="project" value="InterPro"/>
</dbReference>
<dbReference type="Gene3D" id="2.60.120.170">
    <property type="match status" value="1"/>
</dbReference>
<keyword evidence="6" id="KW-1152">Outer capsid protein</keyword>
<comment type="similarity">
    <text evidence="3">Belongs to the phytoreovirus outer capsid protein P8 family.</text>
</comment>
<evidence type="ECO:0000256" key="2">
    <source>
        <dbReference type="ARBA" id="ARBA00004328"/>
    </source>
</evidence>
<evidence type="ECO:0000256" key="9">
    <source>
        <dbReference type="ARBA" id="ARBA00030814"/>
    </source>
</evidence>
<proteinExistence type="inferred from homology"/>
<evidence type="ECO:0000256" key="1">
    <source>
        <dbReference type="ARBA" id="ARBA00004192"/>
    </source>
</evidence>
<accession>Q52MP8</accession>
<keyword evidence="10" id="KW-0812">Transmembrane</keyword>
<dbReference type="EMBL" id="AY999081">
    <property type="protein sequence ID" value="AAY14580.1"/>
    <property type="molecule type" value="Genomic_RNA"/>
</dbReference>
<organism evidence="11">
    <name type="scientific">Rice gall dwarf virus</name>
    <name type="common">RGDV</name>
    <dbReference type="NCBI Taxonomy" id="10986"/>
    <lineage>
        <taxon>Viruses</taxon>
        <taxon>Riboviria</taxon>
        <taxon>Orthornavirae</taxon>
        <taxon>Duplornaviricota</taxon>
        <taxon>Resentoviricetes</taxon>
        <taxon>Reovirales</taxon>
        <taxon>Sedoreoviridae</taxon>
        <taxon>Phytoreovirus</taxon>
        <taxon>Phytoreovirus betaoryzae</taxon>
    </lineage>
</organism>
<organismHost>
    <name type="scientific">Nephotettix cincticeps</name>
    <name type="common">Green rice leafhopper</name>
    <name type="synonym">Selenocephalus cincticeps</name>
    <dbReference type="NCBI Taxonomy" id="94400"/>
</organismHost>
<evidence type="ECO:0000256" key="10">
    <source>
        <dbReference type="SAM" id="Phobius"/>
    </source>
</evidence>
<evidence type="ECO:0000313" key="11">
    <source>
        <dbReference type="EMBL" id="AAY14580.1"/>
    </source>
</evidence>
<dbReference type="GO" id="GO:0019031">
    <property type="term" value="C:viral envelope"/>
    <property type="evidence" value="ECO:0007669"/>
    <property type="project" value="InterPro"/>
</dbReference>
<dbReference type="GO" id="GO:0005198">
    <property type="term" value="F:structural molecule activity"/>
    <property type="evidence" value="ECO:0007669"/>
    <property type="project" value="InterPro"/>
</dbReference>
<evidence type="ECO:0000256" key="8">
    <source>
        <dbReference type="ARBA" id="ARBA00023200"/>
    </source>
</evidence>
<feature type="transmembrane region" description="Helical" evidence="10">
    <location>
        <begin position="404"/>
        <end position="423"/>
    </location>
</feature>
<dbReference type="InterPro" id="IPR008935">
    <property type="entry name" value="Virus_capsid_a-hlx_vir"/>
</dbReference>
<evidence type="ECO:0000256" key="6">
    <source>
        <dbReference type="ARBA" id="ARBA00022770"/>
    </source>
</evidence>
<dbReference type="GO" id="GO:0046789">
    <property type="term" value="F:host cell surface receptor binding"/>
    <property type="evidence" value="ECO:0007669"/>
    <property type="project" value="InterPro"/>
</dbReference>
<reference evidence="11" key="2">
    <citation type="journal article" date="2007" name="Virol. Sin.">
        <title>Sequence Analysis of Segment 8 of Five Chinese Isolates of Rice Gall Dwarf Virus and Expression of a Main Outer Capsid Protein in Escherichia coli.</title>
        <authorList>
            <person name="Deng M.-R."/>
            <person name="Ruan X.-L."/>
            <person name="Liu F.-X."/>
            <person name="Zhao Q."/>
            <person name="Li H.-P."/>
        </authorList>
    </citation>
    <scope>NUCLEOTIDE SEQUENCE</scope>
    <source>
        <strain evidence="11">Xinyi</strain>
    </source>
</reference>
<reference evidence="11" key="1">
    <citation type="submission" date="2005-04" db="EMBL/GenBank/DDBJ databases">
        <title>Phylogenetic analysis of rice gall dwarf phytoreovirus isolates from China.</title>
        <authorList>
            <person name="Deng M."/>
            <person name="Li H."/>
        </authorList>
    </citation>
    <scope>NUCLEOTIDE SEQUENCE</scope>
    <source>
        <strain evidence="11">Xinyi</strain>
    </source>
</reference>
<evidence type="ECO:0000256" key="7">
    <source>
        <dbReference type="ARBA" id="ARBA00022844"/>
    </source>
</evidence>
<dbReference type="Pfam" id="PF07124">
    <property type="entry name" value="Phytoreo_P8"/>
    <property type="match status" value="1"/>
</dbReference>
<dbReference type="SUPFAM" id="SSF49818">
    <property type="entry name" value="Viral protein domain"/>
    <property type="match status" value="1"/>
</dbReference>
<sequence length="426" mass="47334">MSRQAWIETSALIECISEYGTKCSFDTFQGLTINDISTLSNLMNQISVASVGFLNDPRTPLQAMSCEFVNFISTADRHAYMLQKNWFDSDVAPNVTTDNFIATYIKPRFSRTVSDVLRQVNNFALQPMENPKLISRQLGVLKAYDIPYSTPINPMDVARSSANVVGNVSQRRALSTPLIQGAQNVTFIVSESDKIIFGTRSLNPIAPGNFQINVPPWYSDLNVVDARIYFTNSFLGCTIQNVQVNAVNGNDPVATITVPTDNNPFIVDSDSVASLSLSGGAINVTTAVNLTGYAIAIEGKFNMQMNASPSYYTLSSLTIQTSVIDDFGLSAFLEPFRIRLRASGQTEIFSQSMNTLTENLIRQYMPANQAVNIAFVSPWYRFSERARTILTFNQPLLPSASRKLIIRHLWVIMSFIAVFGRYYTVN</sequence>
<evidence type="ECO:0000256" key="5">
    <source>
        <dbReference type="ARBA" id="ARBA00022561"/>
    </source>
</evidence>
<name>Q52MP8_RGDV</name>
<organismHost>
    <name type="scientific">Oryza sativa</name>
    <name type="common">Rice</name>
    <dbReference type="NCBI Taxonomy" id="4530"/>
</organismHost>
<keyword evidence="7" id="KW-0946">Virion</keyword>
<protein>
    <recommendedName>
        <fullName evidence="4">Outer capsid protein P8</fullName>
    </recommendedName>
    <alternativeName>
        <fullName evidence="9">Structural protein P8</fullName>
    </alternativeName>
</protein>
<evidence type="ECO:0000256" key="4">
    <source>
        <dbReference type="ARBA" id="ARBA00016500"/>
    </source>
</evidence>
<dbReference type="InterPro" id="IPR009807">
    <property type="entry name" value="Phytoreo_P8"/>
</dbReference>
<dbReference type="SUPFAM" id="SSF48345">
    <property type="entry name" value="A virus capsid protein alpha-helical domain"/>
    <property type="match status" value="1"/>
</dbReference>
<dbReference type="SMR" id="Q52MP8"/>
<dbReference type="InterPro" id="IPR008980">
    <property type="entry name" value="Capsid_hemagglutn"/>
</dbReference>
<keyword evidence="8" id="KW-1035">Host cytoplasm</keyword>